<reference evidence="2" key="1">
    <citation type="submission" date="2019-08" db="EMBL/GenBank/DDBJ databases">
        <title>The improved chromosome-level genome for the pearl oyster Pinctada fucata martensii using PacBio sequencing and Hi-C.</title>
        <authorList>
            <person name="Zheng Z."/>
        </authorList>
    </citation>
    <scope>NUCLEOTIDE SEQUENCE</scope>
    <source>
        <strain evidence="2">ZZ-2019</strain>
        <tissue evidence="2">Adductor muscle</tissue>
    </source>
</reference>
<keyword evidence="3" id="KW-1185">Reference proteome</keyword>
<evidence type="ECO:0000256" key="1">
    <source>
        <dbReference type="SAM" id="MobiDB-lite"/>
    </source>
</evidence>
<proteinExistence type="predicted"/>
<gene>
    <name evidence="2" type="ORF">FSP39_022359</name>
</gene>
<name>A0AA89C4A3_PINIB</name>
<dbReference type="EMBL" id="VSWD01000007">
    <property type="protein sequence ID" value="KAK3098716.1"/>
    <property type="molecule type" value="Genomic_DNA"/>
</dbReference>
<feature type="region of interest" description="Disordered" evidence="1">
    <location>
        <begin position="1"/>
        <end position="32"/>
    </location>
</feature>
<comment type="caution">
    <text evidence="2">The sequence shown here is derived from an EMBL/GenBank/DDBJ whole genome shotgun (WGS) entry which is preliminary data.</text>
</comment>
<feature type="compositionally biased region" description="Basic and acidic residues" evidence="1">
    <location>
        <begin position="22"/>
        <end position="32"/>
    </location>
</feature>
<dbReference type="Proteomes" id="UP001186944">
    <property type="component" value="Unassembled WGS sequence"/>
</dbReference>
<dbReference type="AlphaFoldDB" id="A0AA89C4A3"/>
<organism evidence="2 3">
    <name type="scientific">Pinctada imbricata</name>
    <name type="common">Atlantic pearl-oyster</name>
    <name type="synonym">Pinctada martensii</name>
    <dbReference type="NCBI Taxonomy" id="66713"/>
    <lineage>
        <taxon>Eukaryota</taxon>
        <taxon>Metazoa</taxon>
        <taxon>Spiralia</taxon>
        <taxon>Lophotrochozoa</taxon>
        <taxon>Mollusca</taxon>
        <taxon>Bivalvia</taxon>
        <taxon>Autobranchia</taxon>
        <taxon>Pteriomorphia</taxon>
        <taxon>Pterioida</taxon>
        <taxon>Pterioidea</taxon>
        <taxon>Pteriidae</taxon>
        <taxon>Pinctada</taxon>
    </lineage>
</organism>
<evidence type="ECO:0000313" key="2">
    <source>
        <dbReference type="EMBL" id="KAK3098716.1"/>
    </source>
</evidence>
<evidence type="ECO:0000313" key="3">
    <source>
        <dbReference type="Proteomes" id="UP001186944"/>
    </source>
</evidence>
<accession>A0AA89C4A3</accession>
<sequence>MTGLVQTSLEKAGPRKPVLSESKSDSSDDHKHELTTADRARTVFPKLSVFISIYVSICVFHGPLRKAVCMFILHEEVILHHNCAFFDTSGCRIPNEPNDTFAIQSSSHSYLVNTTIPKLDDGTYDQCHIIVNDSKTTCDEWVFDYSVFTNTINSQVTLILFNLVCEKKLSNSHAIATYFMGQMSAPFVMMPFGDIQMKTVPTDELEPQPTF</sequence>
<protein>
    <submittedName>
        <fullName evidence="2">Uncharacterized protein</fullName>
    </submittedName>
</protein>